<gene>
    <name evidence="1" type="ORF">LITE_LOCUS41555</name>
</gene>
<dbReference type="Proteomes" id="UP001154282">
    <property type="component" value="Unassembled WGS sequence"/>
</dbReference>
<reference evidence="1" key="1">
    <citation type="submission" date="2022-08" db="EMBL/GenBank/DDBJ databases">
        <authorList>
            <person name="Gutierrez-Valencia J."/>
        </authorList>
    </citation>
    <scope>NUCLEOTIDE SEQUENCE</scope>
</reference>
<accession>A0AAV0Q7A6</accession>
<evidence type="ECO:0000313" key="1">
    <source>
        <dbReference type="EMBL" id="CAI0540127.1"/>
    </source>
</evidence>
<organism evidence="1 2">
    <name type="scientific">Linum tenue</name>
    <dbReference type="NCBI Taxonomy" id="586396"/>
    <lineage>
        <taxon>Eukaryota</taxon>
        <taxon>Viridiplantae</taxon>
        <taxon>Streptophyta</taxon>
        <taxon>Embryophyta</taxon>
        <taxon>Tracheophyta</taxon>
        <taxon>Spermatophyta</taxon>
        <taxon>Magnoliopsida</taxon>
        <taxon>eudicotyledons</taxon>
        <taxon>Gunneridae</taxon>
        <taxon>Pentapetalae</taxon>
        <taxon>rosids</taxon>
        <taxon>fabids</taxon>
        <taxon>Malpighiales</taxon>
        <taxon>Linaceae</taxon>
        <taxon>Linum</taxon>
    </lineage>
</organism>
<sequence>MWVLHMVGFHNPKNPHGFLPPFLNFSFFNTILPHSIIMASHHTSTSFSIALKLDLIRNGFDFFT</sequence>
<keyword evidence="2" id="KW-1185">Reference proteome</keyword>
<protein>
    <submittedName>
        <fullName evidence="1">Uncharacterized protein</fullName>
    </submittedName>
</protein>
<comment type="caution">
    <text evidence="1">The sequence shown here is derived from an EMBL/GenBank/DDBJ whole genome shotgun (WGS) entry which is preliminary data.</text>
</comment>
<dbReference type="AlphaFoldDB" id="A0AAV0Q7A6"/>
<evidence type="ECO:0000313" key="2">
    <source>
        <dbReference type="Proteomes" id="UP001154282"/>
    </source>
</evidence>
<proteinExistence type="predicted"/>
<name>A0AAV0Q7A6_9ROSI</name>
<dbReference type="EMBL" id="CAMGYJ010000009">
    <property type="protein sequence ID" value="CAI0540127.1"/>
    <property type="molecule type" value="Genomic_DNA"/>
</dbReference>